<dbReference type="AlphaFoldDB" id="A0A9D4P2V4"/>
<dbReference type="SMART" id="SM00408">
    <property type="entry name" value="IGc2"/>
    <property type="match status" value="8"/>
</dbReference>
<evidence type="ECO:0000313" key="5">
    <source>
        <dbReference type="EMBL" id="KAH7642612.1"/>
    </source>
</evidence>
<dbReference type="Pfam" id="PF13927">
    <property type="entry name" value="Ig_3"/>
    <property type="match status" value="2"/>
</dbReference>
<reference evidence="5" key="2">
    <citation type="journal article" date="2021" name="World Allergy Organ. J.">
        <title>Chromosome-level assembly of Dermatophagoides farinae genome and transcriptome reveals two novel allergens Der f 37 and Der f 39.</title>
        <authorList>
            <person name="Chen J."/>
            <person name="Cai Z."/>
            <person name="Fan D."/>
            <person name="Hu J."/>
            <person name="Hou Y."/>
            <person name="He Y."/>
            <person name="Zhang Z."/>
            <person name="Zhao Z."/>
            <person name="Gao P."/>
            <person name="Hu W."/>
            <person name="Sun J."/>
            <person name="Li J."/>
            <person name="Ji K."/>
        </authorList>
    </citation>
    <scope>NUCLEOTIDE SEQUENCE</scope>
    <source>
        <strain evidence="5">JKM2019</strain>
    </source>
</reference>
<evidence type="ECO:0000256" key="3">
    <source>
        <dbReference type="ARBA" id="ARBA00023319"/>
    </source>
</evidence>
<feature type="domain" description="Ig-like" evidence="4">
    <location>
        <begin position="334"/>
        <end position="425"/>
    </location>
</feature>
<reference evidence="5" key="1">
    <citation type="submission" date="2020-06" db="EMBL/GenBank/DDBJ databases">
        <authorList>
            <person name="Ji K."/>
            <person name="Li J."/>
        </authorList>
    </citation>
    <scope>NUCLEOTIDE SEQUENCE</scope>
    <source>
        <strain evidence="5">JKM2019</strain>
        <tissue evidence="5">Whole body</tissue>
    </source>
</reference>
<dbReference type="InterPro" id="IPR050958">
    <property type="entry name" value="Cell_Adh-Cytoskel_Orgn"/>
</dbReference>
<dbReference type="GO" id="GO:0050808">
    <property type="term" value="P:synapse organization"/>
    <property type="evidence" value="ECO:0007669"/>
    <property type="project" value="TreeGrafter"/>
</dbReference>
<name>A0A9D4P2V4_DERFA</name>
<gene>
    <name evidence="5" type="ORF">HUG17_5659</name>
</gene>
<dbReference type="PANTHER" id="PTHR45080">
    <property type="entry name" value="CONTACTIN 5"/>
    <property type="match status" value="1"/>
</dbReference>
<keyword evidence="1" id="KW-0732">Signal</keyword>
<feature type="domain" description="Ig-like" evidence="4">
    <location>
        <begin position="526"/>
        <end position="617"/>
    </location>
</feature>
<dbReference type="InterPro" id="IPR003599">
    <property type="entry name" value="Ig_sub"/>
</dbReference>
<dbReference type="SMART" id="SM00409">
    <property type="entry name" value="IG"/>
    <property type="match status" value="8"/>
</dbReference>
<dbReference type="GO" id="GO:0008046">
    <property type="term" value="F:axon guidance receptor activity"/>
    <property type="evidence" value="ECO:0007669"/>
    <property type="project" value="TreeGrafter"/>
</dbReference>
<dbReference type="InterPro" id="IPR036179">
    <property type="entry name" value="Ig-like_dom_sf"/>
</dbReference>
<accession>A0A9D4P2V4</accession>
<dbReference type="InterPro" id="IPR013098">
    <property type="entry name" value="Ig_I-set"/>
</dbReference>
<dbReference type="GO" id="GO:0007156">
    <property type="term" value="P:homophilic cell adhesion via plasma membrane adhesion molecules"/>
    <property type="evidence" value="ECO:0007669"/>
    <property type="project" value="TreeGrafter"/>
</dbReference>
<feature type="domain" description="Ig-like" evidence="4">
    <location>
        <begin position="1"/>
        <end position="118"/>
    </location>
</feature>
<feature type="domain" description="Ig-like" evidence="4">
    <location>
        <begin position="428"/>
        <end position="521"/>
    </location>
</feature>
<evidence type="ECO:0000259" key="4">
    <source>
        <dbReference type="PROSITE" id="PS50835"/>
    </source>
</evidence>
<comment type="caution">
    <text evidence="5">The sequence shown here is derived from an EMBL/GenBank/DDBJ whole genome shotgun (WGS) entry which is preliminary data.</text>
</comment>
<organism evidence="5">
    <name type="scientific">Dermatophagoides farinae</name>
    <name type="common">American house dust mite</name>
    <dbReference type="NCBI Taxonomy" id="6954"/>
    <lineage>
        <taxon>Eukaryota</taxon>
        <taxon>Metazoa</taxon>
        <taxon>Ecdysozoa</taxon>
        <taxon>Arthropoda</taxon>
        <taxon>Chelicerata</taxon>
        <taxon>Arachnida</taxon>
        <taxon>Acari</taxon>
        <taxon>Acariformes</taxon>
        <taxon>Sarcoptiformes</taxon>
        <taxon>Astigmata</taxon>
        <taxon>Psoroptidia</taxon>
        <taxon>Analgoidea</taxon>
        <taxon>Pyroglyphidae</taxon>
        <taxon>Dermatophagoidinae</taxon>
        <taxon>Dermatophagoides</taxon>
    </lineage>
</organism>
<feature type="domain" description="Ig-like" evidence="4">
    <location>
        <begin position="690"/>
        <end position="783"/>
    </location>
</feature>
<dbReference type="Pfam" id="PF07679">
    <property type="entry name" value="I-set"/>
    <property type="match status" value="6"/>
</dbReference>
<dbReference type="GO" id="GO:0043025">
    <property type="term" value="C:neuronal cell body"/>
    <property type="evidence" value="ECO:0007669"/>
    <property type="project" value="TreeGrafter"/>
</dbReference>
<feature type="domain" description="Ig-like" evidence="4">
    <location>
        <begin position="986"/>
        <end position="1060"/>
    </location>
</feature>
<keyword evidence="3" id="KW-0393">Immunoglobulin domain</keyword>
<feature type="domain" description="Ig-like" evidence="4">
    <location>
        <begin position="623"/>
        <end position="683"/>
    </location>
</feature>
<feature type="domain" description="Ig-like" evidence="4">
    <location>
        <begin position="891"/>
        <end position="983"/>
    </location>
</feature>
<dbReference type="InterPro" id="IPR003598">
    <property type="entry name" value="Ig_sub2"/>
</dbReference>
<dbReference type="SUPFAM" id="SSF48726">
    <property type="entry name" value="Immunoglobulin"/>
    <property type="match status" value="8"/>
</dbReference>
<feature type="domain" description="Ig-like" evidence="4">
    <location>
        <begin position="236"/>
        <end position="331"/>
    </location>
</feature>
<dbReference type="Proteomes" id="UP000828236">
    <property type="component" value="Unassembled WGS sequence"/>
</dbReference>
<dbReference type="Gene3D" id="2.60.40.10">
    <property type="entry name" value="Immunoglobulins"/>
    <property type="match status" value="9"/>
</dbReference>
<dbReference type="PANTHER" id="PTHR45080:SF8">
    <property type="entry name" value="IG-LIKE DOMAIN-CONTAINING PROTEIN"/>
    <property type="match status" value="1"/>
</dbReference>
<evidence type="ECO:0000256" key="2">
    <source>
        <dbReference type="ARBA" id="ARBA00023157"/>
    </source>
</evidence>
<evidence type="ECO:0000256" key="1">
    <source>
        <dbReference type="ARBA" id="ARBA00022729"/>
    </source>
</evidence>
<dbReference type="GO" id="GO:0005886">
    <property type="term" value="C:plasma membrane"/>
    <property type="evidence" value="ECO:0007669"/>
    <property type="project" value="TreeGrafter"/>
</dbReference>
<protein>
    <submittedName>
        <fullName evidence="5">Titin-like</fullName>
    </submittedName>
</protein>
<dbReference type="InterPro" id="IPR013783">
    <property type="entry name" value="Ig-like_fold"/>
</dbReference>
<dbReference type="FunFam" id="2.60.40.10:FF:000107">
    <property type="entry name" value="Myosin, light chain kinase a"/>
    <property type="match status" value="3"/>
</dbReference>
<dbReference type="InterPro" id="IPR007110">
    <property type="entry name" value="Ig-like_dom"/>
</dbReference>
<keyword evidence="2" id="KW-1015">Disulfide bond</keyword>
<proteinExistence type="predicted"/>
<feature type="domain" description="Ig-like" evidence="4">
    <location>
        <begin position="795"/>
        <end position="874"/>
    </location>
</feature>
<dbReference type="GO" id="GO:0030424">
    <property type="term" value="C:axon"/>
    <property type="evidence" value="ECO:0007669"/>
    <property type="project" value="TreeGrafter"/>
</dbReference>
<dbReference type="EMBL" id="SDOV01000004">
    <property type="protein sequence ID" value="KAH7642612.1"/>
    <property type="molecule type" value="Genomic_DNA"/>
</dbReference>
<sequence>MIDARNNTILTLDCSYSYDSGDVKLVIRWFHNDSPEPIYQWIPESNIRYVGQLIRPYFDMNFTINDDQYSKYRALRLNIISLRQEQSMIVVPLSLSGNYSCVISSIANQDSRQSQMIIYVPPSLFQFHFVESSADQFALECLVQDVYPEPRMIFIQQKNYSELSSPSSINVTTINNCQNEIVNHHHHHCLYSAWFRRPIDTILMAGTIYECRIQLYGTLYVRKKRIKIIFPTNKRPKLVDLPIESQSMLNISHVILCNLLQGTQPVHFEWTKNGQIIDPDHTKATNWKIDSTDNFSMLTIPRLDQYDSAIYKCIARNAYGYDSTTTKLRVQEKPILQKLAESVVLVANRTHVIFCTMISGSQPVFFEWTKNGEKISKSDQYKLVIEESFSALTLKRLNADDSATYTCLVKNAFGQDQTSTRLLIKVAPKVTRFHNEIIQPKDSSFVLNCAAYIGSHPLRFRWMKNGLTIDKQSMHLDRIQIETKHDYSFLKISNIELNDSGNYSCTVINDDGFDAQWSLLQVQESPVLAKLYSKNEQTKGSDIVLTCNVAKGSKPFRFQWFKNGVELSNTGQSTIETKDIFSLYTLRNIDSNDRGNYSCVVTNKFGFDKLWIQLTVTVDAAKPNLNKFPASEIKLWVDASYILPCSILSGSKPIFFEWYKDDHKKLSSTEYKIDNHDTNVNTCIQNDESPILVKVYSQNQHEQTKGSDLVLTCNVAKGSKPLRFQWFKNGVEVFNTGRSTIENKDIFSFFTLRNIDSNDVGNYSCVVTNKFGFDKLWIQLTVTANQNFVIANDAPRLVEFKNLYSQPMNSRFVVNCNSFSGVAPLKFFWTKNGHSIPQSSDSRIKIDVDDDFSTITIKNIKIDDAGNYSCTVQNRFGIDSQWSMLQVKDPPKINKNVIVDVEPIANTFQLLSCSIISGSEPVFFTWLKDEQPLRETSNLKIEINQQFSFLKIQTTNRNDSGRYACQVRNAYGTDSMIFRLNVKDEPKLVPLQKRLELVDKSTFSALCSLASGSSVFFEWMKDGHKLSTNTNIRIDNTDDYSLLSIKNLAITDSGIYECIAKILMEVHRHPHNL</sequence>
<dbReference type="CDD" id="cd00096">
    <property type="entry name" value="Ig"/>
    <property type="match status" value="3"/>
</dbReference>
<dbReference type="PROSITE" id="PS50835">
    <property type="entry name" value="IG_LIKE"/>
    <property type="match status" value="10"/>
</dbReference>